<evidence type="ECO:0000256" key="1">
    <source>
        <dbReference type="ARBA" id="ARBA00006738"/>
    </source>
</evidence>
<keyword evidence="4" id="KW-1185">Reference proteome</keyword>
<dbReference type="Pfam" id="PF02021">
    <property type="entry name" value="UPF0102"/>
    <property type="match status" value="1"/>
</dbReference>
<evidence type="ECO:0000256" key="2">
    <source>
        <dbReference type="HAMAP-Rule" id="MF_00048"/>
    </source>
</evidence>
<gene>
    <name evidence="3" type="ORF">Y958_00500</name>
</gene>
<accession>A0A248JL49</accession>
<dbReference type="AlphaFoldDB" id="A0A248JL49"/>
<dbReference type="InterPro" id="IPR003509">
    <property type="entry name" value="UPF0102_YraN-like"/>
</dbReference>
<sequence length="129" mass="14835">MTRAERLARKTLKGRSGERLGRWAEAWCRLALRLKGYRVLASRCRTPAGEIDIVAARGDLLVIVEVKARPTEDLGHLAVSLAQWRRLERAAGLYVAARPRLARHAVRFDLMIVRPRRWPLHRPDAWRPS</sequence>
<dbReference type="NCBIfam" id="NF009151">
    <property type="entry name" value="PRK12497.1-5"/>
    <property type="match status" value="1"/>
</dbReference>
<dbReference type="HAMAP" id="MF_00048">
    <property type="entry name" value="UPF0102"/>
    <property type="match status" value="1"/>
</dbReference>
<organism evidence="3 4">
    <name type="scientific">Nitrospirillum viridazoti CBAmc</name>
    <dbReference type="NCBI Taxonomy" id="1441467"/>
    <lineage>
        <taxon>Bacteria</taxon>
        <taxon>Pseudomonadati</taxon>
        <taxon>Pseudomonadota</taxon>
        <taxon>Alphaproteobacteria</taxon>
        <taxon>Rhodospirillales</taxon>
        <taxon>Azospirillaceae</taxon>
        <taxon>Nitrospirillum</taxon>
        <taxon>Nitrospirillum viridazoti</taxon>
    </lineage>
</organism>
<dbReference type="SUPFAM" id="SSF52980">
    <property type="entry name" value="Restriction endonuclease-like"/>
    <property type="match status" value="1"/>
</dbReference>
<evidence type="ECO:0000313" key="4">
    <source>
        <dbReference type="Proteomes" id="UP000197153"/>
    </source>
</evidence>
<dbReference type="KEGG" id="nao:Y958_00500"/>
<comment type="similarity">
    <text evidence="1 2">Belongs to the UPF0102 family.</text>
</comment>
<evidence type="ECO:0000313" key="3">
    <source>
        <dbReference type="EMBL" id="ASG19473.1"/>
    </source>
</evidence>
<name>A0A248JL49_9PROT</name>
<dbReference type="EMBL" id="CP022110">
    <property type="protein sequence ID" value="ASG19473.1"/>
    <property type="molecule type" value="Genomic_DNA"/>
</dbReference>
<dbReference type="PANTHER" id="PTHR34039:SF1">
    <property type="entry name" value="UPF0102 PROTEIN YRAN"/>
    <property type="match status" value="1"/>
</dbReference>
<dbReference type="GO" id="GO:0003676">
    <property type="term" value="F:nucleic acid binding"/>
    <property type="evidence" value="ECO:0007669"/>
    <property type="project" value="InterPro"/>
</dbReference>
<protein>
    <recommendedName>
        <fullName evidence="2">UPF0102 protein Y958_00500</fullName>
    </recommendedName>
</protein>
<dbReference type="Proteomes" id="UP000197153">
    <property type="component" value="Chromosome 1"/>
</dbReference>
<proteinExistence type="inferred from homology"/>
<dbReference type="Gene3D" id="3.40.1350.10">
    <property type="match status" value="1"/>
</dbReference>
<reference evidence="3 4" key="1">
    <citation type="submission" date="2017-06" db="EMBL/GenBank/DDBJ databases">
        <title>Complete genome sequence of Nitrospirillum amazonense strain CBAmC, an endophytic nitrogen-fixing and plant growth-promoting bacterium, isolated from sugarcane.</title>
        <authorList>
            <person name="Schwab S."/>
            <person name="dos Santos Teixeira K.R."/>
            <person name="Simoes Araujo J.L."/>
            <person name="Soares Vidal M."/>
            <person name="Borges de Freitas H.R."/>
            <person name="Rivello Crivelaro A.L."/>
            <person name="Bueno de Camargo Nunes A."/>
            <person name="dos Santos C.M."/>
            <person name="Palmeira da Silva Rosa D."/>
            <person name="da Silva Padilha D."/>
            <person name="da Silva E."/>
            <person name="Araujo Terra L."/>
            <person name="Soares Mendes V."/>
            <person name="Farinelli L."/>
            <person name="Magalhaes Cruz L."/>
            <person name="Baldani J.I."/>
        </authorList>
    </citation>
    <scope>NUCLEOTIDE SEQUENCE [LARGE SCALE GENOMIC DNA]</scope>
    <source>
        <strain evidence="3 4">CBAmC</strain>
    </source>
</reference>
<dbReference type="InterPro" id="IPR011856">
    <property type="entry name" value="tRNA_endonuc-like_dom_sf"/>
</dbReference>
<dbReference type="PANTHER" id="PTHR34039">
    <property type="entry name" value="UPF0102 PROTEIN YRAN"/>
    <property type="match status" value="1"/>
</dbReference>
<dbReference type="InterPro" id="IPR011335">
    <property type="entry name" value="Restrct_endonuc-II-like"/>
</dbReference>